<protein>
    <recommendedName>
        <fullName evidence="5">Transmembrane protein (PGPGW)</fullName>
    </recommendedName>
</protein>
<comment type="caution">
    <text evidence="3">The sequence shown here is derived from an EMBL/GenBank/DDBJ whole genome shotgun (WGS) entry which is preliminary data.</text>
</comment>
<organism evidence="3 4">
    <name type="scientific">Salipiger pallidus</name>
    <dbReference type="NCBI Taxonomy" id="1775170"/>
    <lineage>
        <taxon>Bacteria</taxon>
        <taxon>Pseudomonadati</taxon>
        <taxon>Pseudomonadota</taxon>
        <taxon>Alphaproteobacteria</taxon>
        <taxon>Rhodobacterales</taxon>
        <taxon>Roseobacteraceae</taxon>
        <taxon>Salipiger</taxon>
    </lineage>
</organism>
<reference evidence="3" key="2">
    <citation type="submission" date="2020-09" db="EMBL/GenBank/DDBJ databases">
        <authorList>
            <person name="Sun Q."/>
            <person name="Zhou Y."/>
        </authorList>
    </citation>
    <scope>NUCLEOTIDE SEQUENCE</scope>
    <source>
        <strain evidence="3">CGMCC 1.15762</strain>
    </source>
</reference>
<sequence length="101" mass="11343">MPRRSFKQMTRRFLVRVRRRVPPGLRLLLGALLMVGGVFGFLPILGFWMIPLGVAVAALDVVPLWRAGLRRAGIFGGDEKDQTHPEARTRPRPAKSQKPTD</sequence>
<dbReference type="Proteomes" id="UP000617145">
    <property type="component" value="Unassembled WGS sequence"/>
</dbReference>
<evidence type="ECO:0000313" key="4">
    <source>
        <dbReference type="Proteomes" id="UP000617145"/>
    </source>
</evidence>
<dbReference type="EMBL" id="BMJV01000001">
    <property type="protein sequence ID" value="GGG65842.1"/>
    <property type="molecule type" value="Genomic_DNA"/>
</dbReference>
<feature type="compositionally biased region" description="Basic and acidic residues" evidence="1">
    <location>
        <begin position="77"/>
        <end position="89"/>
    </location>
</feature>
<keyword evidence="4" id="KW-1185">Reference proteome</keyword>
<keyword evidence="2" id="KW-1133">Transmembrane helix</keyword>
<feature type="transmembrane region" description="Helical" evidence="2">
    <location>
        <begin position="21"/>
        <end position="42"/>
    </location>
</feature>
<evidence type="ECO:0000256" key="2">
    <source>
        <dbReference type="SAM" id="Phobius"/>
    </source>
</evidence>
<feature type="transmembrane region" description="Helical" evidence="2">
    <location>
        <begin position="48"/>
        <end position="65"/>
    </location>
</feature>
<reference evidence="3" key="1">
    <citation type="journal article" date="2014" name="Int. J. Syst. Evol. Microbiol.">
        <title>Complete genome sequence of Corynebacterium casei LMG S-19264T (=DSM 44701T), isolated from a smear-ripened cheese.</title>
        <authorList>
            <consortium name="US DOE Joint Genome Institute (JGI-PGF)"/>
            <person name="Walter F."/>
            <person name="Albersmeier A."/>
            <person name="Kalinowski J."/>
            <person name="Ruckert C."/>
        </authorList>
    </citation>
    <scope>NUCLEOTIDE SEQUENCE</scope>
    <source>
        <strain evidence="3">CGMCC 1.15762</strain>
    </source>
</reference>
<keyword evidence="2" id="KW-0472">Membrane</keyword>
<keyword evidence="2" id="KW-0812">Transmembrane</keyword>
<evidence type="ECO:0008006" key="5">
    <source>
        <dbReference type="Google" id="ProtNLM"/>
    </source>
</evidence>
<feature type="region of interest" description="Disordered" evidence="1">
    <location>
        <begin position="75"/>
        <end position="101"/>
    </location>
</feature>
<evidence type="ECO:0000256" key="1">
    <source>
        <dbReference type="SAM" id="MobiDB-lite"/>
    </source>
</evidence>
<evidence type="ECO:0000313" key="3">
    <source>
        <dbReference type="EMBL" id="GGG65842.1"/>
    </source>
</evidence>
<proteinExistence type="predicted"/>
<gene>
    <name evidence="3" type="ORF">GCM10011415_10790</name>
</gene>
<name>A0A8J2ZI34_9RHOB</name>
<accession>A0A8J2ZI34</accession>
<dbReference type="AlphaFoldDB" id="A0A8J2ZI34"/>